<dbReference type="PANTHER" id="PTHR43235:SF1">
    <property type="entry name" value="GLUTAMINE AMIDOTRANSFERASE PB2B2.05-RELATED"/>
    <property type="match status" value="1"/>
</dbReference>
<evidence type="ECO:0000313" key="1">
    <source>
        <dbReference type="EMBL" id="STX55552.1"/>
    </source>
</evidence>
<dbReference type="PROSITE" id="PS51273">
    <property type="entry name" value="GATASE_TYPE_1"/>
    <property type="match status" value="1"/>
</dbReference>
<dbReference type="AlphaFoldDB" id="A0A378JS95"/>
<reference evidence="1 2" key="1">
    <citation type="submission" date="2018-06" db="EMBL/GenBank/DDBJ databases">
        <authorList>
            <consortium name="Pathogen Informatics"/>
            <person name="Doyle S."/>
        </authorList>
    </citation>
    <scope>NUCLEOTIDE SEQUENCE [LARGE SCALE GENOMIC DNA]</scope>
    <source>
        <strain evidence="1 2">NCTC13315</strain>
    </source>
</reference>
<name>A0A378JS95_9GAMM</name>
<dbReference type="GO" id="GO:0005829">
    <property type="term" value="C:cytosol"/>
    <property type="evidence" value="ECO:0007669"/>
    <property type="project" value="TreeGrafter"/>
</dbReference>
<dbReference type="RefSeq" id="WP_115304174.1">
    <property type="nucleotide sequence ID" value="NZ_CAAAHO010000009.1"/>
</dbReference>
<dbReference type="EMBL" id="UGNV01000003">
    <property type="protein sequence ID" value="STX55552.1"/>
    <property type="molecule type" value="Genomic_DNA"/>
</dbReference>
<protein>
    <submittedName>
        <fullName evidence="1">Glutamine amidotransferase</fullName>
        <ecNumber evidence="1">2.4.2.-</ecNumber>
    </submittedName>
</protein>
<dbReference type="GO" id="GO:0016757">
    <property type="term" value="F:glycosyltransferase activity"/>
    <property type="evidence" value="ECO:0007669"/>
    <property type="project" value="UniProtKB-KW"/>
</dbReference>
<keyword evidence="2" id="KW-1185">Reference proteome</keyword>
<dbReference type="InterPro" id="IPR011697">
    <property type="entry name" value="Peptidase_C26"/>
</dbReference>
<evidence type="ECO:0000313" key="2">
    <source>
        <dbReference type="Proteomes" id="UP000254968"/>
    </source>
</evidence>
<sequence length="358" mass="40005">MLEITVAVTDSPEVGSLSAPSLKKSFASVNFPVVDADFRVMMRDIPQEVFKEAYKTPEGRKKLFLHAKYMANEILDKVDCLALSGNVAMIDPSLFNQPPDNSHTYNFDYSRTIAELALIHVATQRGMPIMGVCGGYEAIAVYYDSTLRSLTPAELDQQGYMAYDKIIFETQSILGQLFKSKNLATVERNFFGAHKQIIDELNRSYLKVTGRASDGKLTEAIEGNYGAPLIGMQFHPEVTLHGVYPDSSYMGEESEKKVCLELFRFFLKAAQAYSNKKSVNEALKKTIATLPEVIHQEDNKTNINKSEVSYVNAEATVQHNTPSKTLLNNPAIFWQGKRRTHSESDQKQCHPVVLASTL</sequence>
<organism evidence="1 2">
    <name type="scientific">Legionella beliardensis</name>
    <dbReference type="NCBI Taxonomy" id="91822"/>
    <lineage>
        <taxon>Bacteria</taxon>
        <taxon>Pseudomonadati</taxon>
        <taxon>Pseudomonadota</taxon>
        <taxon>Gammaproteobacteria</taxon>
        <taxon>Legionellales</taxon>
        <taxon>Legionellaceae</taxon>
        <taxon>Legionella</taxon>
    </lineage>
</organism>
<dbReference type="SUPFAM" id="SSF52317">
    <property type="entry name" value="Class I glutamine amidotransferase-like"/>
    <property type="match status" value="1"/>
</dbReference>
<keyword evidence="1" id="KW-0315">Glutamine amidotransferase</keyword>
<dbReference type="PANTHER" id="PTHR43235">
    <property type="entry name" value="GLUTAMINE AMIDOTRANSFERASE PB2B2.05-RELATED"/>
    <property type="match status" value="1"/>
</dbReference>
<gene>
    <name evidence="1" type="ORF">NCTC13315_02923</name>
</gene>
<dbReference type="OrthoDB" id="9813383at2"/>
<dbReference type="Proteomes" id="UP000254968">
    <property type="component" value="Unassembled WGS sequence"/>
</dbReference>
<dbReference type="InterPro" id="IPR044668">
    <property type="entry name" value="PuuD-like"/>
</dbReference>
<dbReference type="InterPro" id="IPR029062">
    <property type="entry name" value="Class_I_gatase-like"/>
</dbReference>
<dbReference type="EC" id="2.4.2.-" evidence="1"/>
<accession>A0A378JS95</accession>
<dbReference type="Pfam" id="PF07722">
    <property type="entry name" value="Peptidase_C26"/>
    <property type="match status" value="1"/>
</dbReference>
<proteinExistence type="predicted"/>
<dbReference type="Gene3D" id="3.40.50.880">
    <property type="match status" value="1"/>
</dbReference>
<dbReference type="GO" id="GO:0016811">
    <property type="term" value="F:hydrolase activity, acting on carbon-nitrogen (but not peptide) bonds, in linear amides"/>
    <property type="evidence" value="ECO:0007669"/>
    <property type="project" value="InterPro"/>
</dbReference>
<keyword evidence="1" id="KW-0328">Glycosyltransferase</keyword>
<keyword evidence="1" id="KW-0808">Transferase</keyword>